<evidence type="ECO:0000313" key="7">
    <source>
        <dbReference type="EMBL" id="KAK3304753.1"/>
    </source>
</evidence>
<dbReference type="SUPFAM" id="SSF53383">
    <property type="entry name" value="PLP-dependent transferases"/>
    <property type="match status" value="1"/>
</dbReference>
<evidence type="ECO:0000259" key="6">
    <source>
        <dbReference type="Pfam" id="PF00155"/>
    </source>
</evidence>
<evidence type="ECO:0000256" key="1">
    <source>
        <dbReference type="ARBA" id="ARBA00001933"/>
    </source>
</evidence>
<organism evidence="7 8">
    <name type="scientific">Chaetomium strumarium</name>
    <dbReference type="NCBI Taxonomy" id="1170767"/>
    <lineage>
        <taxon>Eukaryota</taxon>
        <taxon>Fungi</taxon>
        <taxon>Dikarya</taxon>
        <taxon>Ascomycota</taxon>
        <taxon>Pezizomycotina</taxon>
        <taxon>Sordariomycetes</taxon>
        <taxon>Sordariomycetidae</taxon>
        <taxon>Sordariales</taxon>
        <taxon>Chaetomiaceae</taxon>
        <taxon>Chaetomium</taxon>
    </lineage>
</organism>
<evidence type="ECO:0000256" key="2">
    <source>
        <dbReference type="ARBA" id="ARBA00010008"/>
    </source>
</evidence>
<dbReference type="GO" id="GO:0009102">
    <property type="term" value="P:biotin biosynthetic process"/>
    <property type="evidence" value="ECO:0007669"/>
    <property type="project" value="TreeGrafter"/>
</dbReference>
<protein>
    <submittedName>
        <fullName evidence="7">Pyridoxal phosphate-dependent transferase</fullName>
    </submittedName>
</protein>
<dbReference type="Gene3D" id="3.90.1150.10">
    <property type="entry name" value="Aspartate Aminotransferase, domain 1"/>
    <property type="match status" value="1"/>
</dbReference>
<dbReference type="RefSeq" id="XP_062720533.1">
    <property type="nucleotide sequence ID" value="XM_062870767.1"/>
</dbReference>
<dbReference type="InterPro" id="IPR015422">
    <property type="entry name" value="PyrdxlP-dep_Trfase_small"/>
</dbReference>
<dbReference type="Gene3D" id="3.40.640.10">
    <property type="entry name" value="Type I PLP-dependent aspartate aminotransferase-like (Major domain)"/>
    <property type="match status" value="1"/>
</dbReference>
<gene>
    <name evidence="7" type="ORF">B0T15DRAFT_568493</name>
</gene>
<dbReference type="InterPro" id="IPR004839">
    <property type="entry name" value="Aminotransferase_I/II_large"/>
</dbReference>
<evidence type="ECO:0000256" key="5">
    <source>
        <dbReference type="SAM" id="MobiDB-lite"/>
    </source>
</evidence>
<dbReference type="InterPro" id="IPR015424">
    <property type="entry name" value="PyrdxlP-dep_Trfase"/>
</dbReference>
<dbReference type="GO" id="GO:0030170">
    <property type="term" value="F:pyridoxal phosphate binding"/>
    <property type="evidence" value="ECO:0007669"/>
    <property type="project" value="InterPro"/>
</dbReference>
<evidence type="ECO:0000313" key="8">
    <source>
        <dbReference type="Proteomes" id="UP001273166"/>
    </source>
</evidence>
<evidence type="ECO:0000256" key="3">
    <source>
        <dbReference type="ARBA" id="ARBA00022679"/>
    </source>
</evidence>
<dbReference type="InterPro" id="IPR050087">
    <property type="entry name" value="AON_synthase_class-II"/>
</dbReference>
<reference evidence="7" key="1">
    <citation type="journal article" date="2023" name="Mol. Phylogenet. Evol.">
        <title>Genome-scale phylogeny and comparative genomics of the fungal order Sordariales.</title>
        <authorList>
            <person name="Hensen N."/>
            <person name="Bonometti L."/>
            <person name="Westerberg I."/>
            <person name="Brannstrom I.O."/>
            <person name="Guillou S."/>
            <person name="Cros-Aarteil S."/>
            <person name="Calhoun S."/>
            <person name="Haridas S."/>
            <person name="Kuo A."/>
            <person name="Mondo S."/>
            <person name="Pangilinan J."/>
            <person name="Riley R."/>
            <person name="LaButti K."/>
            <person name="Andreopoulos B."/>
            <person name="Lipzen A."/>
            <person name="Chen C."/>
            <person name="Yan M."/>
            <person name="Daum C."/>
            <person name="Ng V."/>
            <person name="Clum A."/>
            <person name="Steindorff A."/>
            <person name="Ohm R.A."/>
            <person name="Martin F."/>
            <person name="Silar P."/>
            <person name="Natvig D.O."/>
            <person name="Lalanne C."/>
            <person name="Gautier V."/>
            <person name="Ament-Velasquez S.L."/>
            <person name="Kruys A."/>
            <person name="Hutchinson M.I."/>
            <person name="Powell A.J."/>
            <person name="Barry K."/>
            <person name="Miller A.N."/>
            <person name="Grigoriev I.V."/>
            <person name="Debuchy R."/>
            <person name="Gladieux P."/>
            <person name="Hiltunen Thoren M."/>
            <person name="Johannesson H."/>
        </authorList>
    </citation>
    <scope>NUCLEOTIDE SEQUENCE</scope>
    <source>
        <strain evidence="7">CBS 333.67</strain>
    </source>
</reference>
<feature type="domain" description="Aminotransferase class I/classII large" evidence="6">
    <location>
        <begin position="36"/>
        <end position="428"/>
    </location>
</feature>
<name>A0AAJ0GRE3_9PEZI</name>
<dbReference type="EMBL" id="JAUDZG010000005">
    <property type="protein sequence ID" value="KAK3304753.1"/>
    <property type="molecule type" value="Genomic_DNA"/>
</dbReference>
<comment type="cofactor">
    <cofactor evidence="1">
        <name>pyridoxal 5'-phosphate</name>
        <dbReference type="ChEBI" id="CHEBI:597326"/>
    </cofactor>
</comment>
<feature type="region of interest" description="Disordered" evidence="5">
    <location>
        <begin position="65"/>
        <end position="89"/>
    </location>
</feature>
<accession>A0AAJ0GRE3</accession>
<dbReference type="AlphaFoldDB" id="A0AAJ0GRE3"/>
<keyword evidence="3 7" id="KW-0808">Transferase</keyword>
<keyword evidence="4" id="KW-0663">Pyridoxal phosphate</keyword>
<evidence type="ECO:0000256" key="4">
    <source>
        <dbReference type="ARBA" id="ARBA00022898"/>
    </source>
</evidence>
<comment type="caution">
    <text evidence="7">The sequence shown here is derived from an EMBL/GenBank/DDBJ whole genome shotgun (WGS) entry which is preliminary data.</text>
</comment>
<dbReference type="PANTHER" id="PTHR13693:SF77">
    <property type="entry name" value="8-AMINO-7-OXONONANOATE SYNTHASE"/>
    <property type="match status" value="1"/>
</dbReference>
<dbReference type="GO" id="GO:0016740">
    <property type="term" value="F:transferase activity"/>
    <property type="evidence" value="ECO:0007669"/>
    <property type="project" value="UniProtKB-KW"/>
</dbReference>
<dbReference type="InterPro" id="IPR015421">
    <property type="entry name" value="PyrdxlP-dep_Trfase_major"/>
</dbReference>
<sequence>MSQKGSRLGDVLAHILDRRRSRNQLRSLTTVPQGTVDFSSNDYLSLSSQPTIQRTFLARLHATVDSNSNSNSNPNSNSRVNGMSPLLGSGGSRLLDGNSPLAESLERTIAAFHRAPAGLLFNSAMDANVGLFACVPQPGDVVVYDELIHASVHDGMRLSRAGGRIPFAHSCVWEEGTSLEAVLQSLLQGPGGDLFRSGARNVFVAVEGLYSMDGDVAPLAEIVDCVERSLPGGNGYIIVDEAHSTGIFGDRGRGIVCELGLEERVWARVLGFGKAMGCAGGIILCSPTTRTYLINYARTLIYTTAMAFPSLAGIETTYKFLTAGHAEPLQNHLHHLIQETHKLLRALCFSRNPPPDLLRVAAPAAVEPRSPIIPVFTSLPRSLAQHCQQSGFMVRPIVAPTVPRGSERIRVCLHAGNTVEQVRGLVAAVEAWLVAFLVISIS</sequence>
<dbReference type="PANTHER" id="PTHR13693">
    <property type="entry name" value="CLASS II AMINOTRANSFERASE/8-AMINO-7-OXONONANOATE SYNTHASE"/>
    <property type="match status" value="1"/>
</dbReference>
<comment type="similarity">
    <text evidence="2">Belongs to the class-II pyridoxal-phosphate-dependent aminotransferase family. BioF subfamily.</text>
</comment>
<dbReference type="Pfam" id="PF00155">
    <property type="entry name" value="Aminotran_1_2"/>
    <property type="match status" value="1"/>
</dbReference>
<reference evidence="7" key="2">
    <citation type="submission" date="2023-06" db="EMBL/GenBank/DDBJ databases">
        <authorList>
            <consortium name="Lawrence Berkeley National Laboratory"/>
            <person name="Mondo S.J."/>
            <person name="Hensen N."/>
            <person name="Bonometti L."/>
            <person name="Westerberg I."/>
            <person name="Brannstrom I.O."/>
            <person name="Guillou S."/>
            <person name="Cros-Aarteil S."/>
            <person name="Calhoun S."/>
            <person name="Haridas S."/>
            <person name="Kuo A."/>
            <person name="Pangilinan J."/>
            <person name="Riley R."/>
            <person name="Labutti K."/>
            <person name="Andreopoulos B."/>
            <person name="Lipzen A."/>
            <person name="Chen C."/>
            <person name="Yanf M."/>
            <person name="Daum C."/>
            <person name="Ng V."/>
            <person name="Clum A."/>
            <person name="Steindorff A."/>
            <person name="Ohm R."/>
            <person name="Martin F."/>
            <person name="Silar P."/>
            <person name="Natvig D."/>
            <person name="Lalanne C."/>
            <person name="Gautier V."/>
            <person name="Ament-Velasquez S.L."/>
            <person name="Kruys A."/>
            <person name="Hutchinson M.I."/>
            <person name="Powell A.J."/>
            <person name="Barry K."/>
            <person name="Miller A.N."/>
            <person name="Grigoriev I.V."/>
            <person name="Debuchy R."/>
            <person name="Gladieux P."/>
            <person name="Thoren M.H."/>
            <person name="Johannesson H."/>
        </authorList>
    </citation>
    <scope>NUCLEOTIDE SEQUENCE</scope>
    <source>
        <strain evidence="7">CBS 333.67</strain>
    </source>
</reference>
<proteinExistence type="inferred from homology"/>
<feature type="compositionally biased region" description="Low complexity" evidence="5">
    <location>
        <begin position="66"/>
        <end position="89"/>
    </location>
</feature>
<dbReference type="Proteomes" id="UP001273166">
    <property type="component" value="Unassembled WGS sequence"/>
</dbReference>
<keyword evidence="8" id="KW-1185">Reference proteome</keyword>
<dbReference type="GeneID" id="87889596"/>